<keyword evidence="1" id="KW-0472">Membrane</keyword>
<keyword evidence="4" id="KW-1185">Reference proteome</keyword>
<keyword evidence="2" id="KW-0732">Signal</keyword>
<accession>A0AAD2D075</accession>
<proteinExistence type="predicted"/>
<comment type="caution">
    <text evidence="3">The sequence shown here is derived from an EMBL/GenBank/DDBJ whole genome shotgun (WGS) entry which is preliminary data.</text>
</comment>
<evidence type="ECO:0000313" key="4">
    <source>
        <dbReference type="Proteomes" id="UP001295684"/>
    </source>
</evidence>
<dbReference type="EMBL" id="CAMPGE010017112">
    <property type="protein sequence ID" value="CAI2375620.1"/>
    <property type="molecule type" value="Genomic_DNA"/>
</dbReference>
<evidence type="ECO:0000313" key="3">
    <source>
        <dbReference type="EMBL" id="CAI2375620.1"/>
    </source>
</evidence>
<feature type="chain" id="PRO_5042085145" evidence="2">
    <location>
        <begin position="18"/>
        <end position="265"/>
    </location>
</feature>
<dbReference type="AlphaFoldDB" id="A0AAD2D075"/>
<name>A0AAD2D075_EUPCR</name>
<reference evidence="3" key="1">
    <citation type="submission" date="2023-07" db="EMBL/GenBank/DDBJ databases">
        <authorList>
            <consortium name="AG Swart"/>
            <person name="Singh M."/>
            <person name="Singh A."/>
            <person name="Seah K."/>
            <person name="Emmerich C."/>
        </authorList>
    </citation>
    <scope>NUCLEOTIDE SEQUENCE</scope>
    <source>
        <strain evidence="3">DP1</strain>
    </source>
</reference>
<dbReference type="Proteomes" id="UP001295684">
    <property type="component" value="Unassembled WGS sequence"/>
</dbReference>
<sequence>MSSKILIFCVLTAISLASVDITGMSDECSSCIAEGGKVCKPNARKDAAYCCDPDELSADCVKGIQGICSHNLLSWASPGLEIDAEDHSQYLLCPNSGSCGTEVYFLSPGRPTNIKVHSVPANEVCVIGIVSKTLGNERFLKILQTEMSNVQVSMFHRSEDKFTVAGKVIHNDDPENSPAQYIEVEPYKLLTLVIAPIQKDMEGSFKAAIIPTEKNGSGGLSKGAIIGIVVGSLILATIVITAIICIVRRRKASSSEAIYTAVNEA</sequence>
<feature type="signal peptide" evidence="2">
    <location>
        <begin position="1"/>
        <end position="17"/>
    </location>
</feature>
<feature type="transmembrane region" description="Helical" evidence="1">
    <location>
        <begin position="224"/>
        <end position="247"/>
    </location>
</feature>
<evidence type="ECO:0000256" key="1">
    <source>
        <dbReference type="SAM" id="Phobius"/>
    </source>
</evidence>
<organism evidence="3 4">
    <name type="scientific">Euplotes crassus</name>
    <dbReference type="NCBI Taxonomy" id="5936"/>
    <lineage>
        <taxon>Eukaryota</taxon>
        <taxon>Sar</taxon>
        <taxon>Alveolata</taxon>
        <taxon>Ciliophora</taxon>
        <taxon>Intramacronucleata</taxon>
        <taxon>Spirotrichea</taxon>
        <taxon>Hypotrichia</taxon>
        <taxon>Euplotida</taxon>
        <taxon>Euplotidae</taxon>
        <taxon>Moneuplotes</taxon>
    </lineage>
</organism>
<keyword evidence="1" id="KW-0812">Transmembrane</keyword>
<protein>
    <submittedName>
        <fullName evidence="3">Uncharacterized protein</fullName>
    </submittedName>
</protein>
<evidence type="ECO:0000256" key="2">
    <source>
        <dbReference type="SAM" id="SignalP"/>
    </source>
</evidence>
<dbReference type="CDD" id="cd12087">
    <property type="entry name" value="TM_EGFR-like"/>
    <property type="match status" value="1"/>
</dbReference>
<gene>
    <name evidence="3" type="ORF">ECRASSUSDP1_LOCUS16983</name>
</gene>
<keyword evidence="1" id="KW-1133">Transmembrane helix</keyword>